<gene>
    <name evidence="2" type="ORF">H5P30_10775</name>
</gene>
<dbReference type="EMBL" id="JACHVA010000083">
    <property type="protein sequence ID" value="MBC2602261.1"/>
    <property type="molecule type" value="Genomic_DNA"/>
</dbReference>
<organism evidence="2 3">
    <name type="scientific">Puniceicoccus vermicola</name>
    <dbReference type="NCBI Taxonomy" id="388746"/>
    <lineage>
        <taxon>Bacteria</taxon>
        <taxon>Pseudomonadati</taxon>
        <taxon>Verrucomicrobiota</taxon>
        <taxon>Opitutia</taxon>
        <taxon>Puniceicoccales</taxon>
        <taxon>Puniceicoccaceae</taxon>
        <taxon>Puniceicoccus</taxon>
    </lineage>
</organism>
<name>A0A7X1AYC5_9BACT</name>
<evidence type="ECO:0000256" key="1">
    <source>
        <dbReference type="SAM" id="MobiDB-lite"/>
    </source>
</evidence>
<proteinExistence type="predicted"/>
<comment type="caution">
    <text evidence="2">The sequence shown here is derived from an EMBL/GenBank/DDBJ whole genome shotgun (WGS) entry which is preliminary data.</text>
</comment>
<dbReference type="AlphaFoldDB" id="A0A7X1AYC5"/>
<dbReference type="RefSeq" id="WP_185692958.1">
    <property type="nucleotide sequence ID" value="NZ_JACHVA010000083.1"/>
</dbReference>
<keyword evidence="3" id="KW-1185">Reference proteome</keyword>
<sequence length="150" mass="16476">MSIGLCAVQVFQSAVLLMLFTLNSVLGGTETLLLCLHDEGETHLKLADSRDHEHSDVDHANSPKTEEDCDVEESDCDDIVLNTLDFSPVPGERFWVEGPRESILPDHLFADSKRDLASSLLGAASKAREGIHAYEFVVAVEVMPSVQLRL</sequence>
<reference evidence="2 3" key="1">
    <citation type="submission" date="2020-07" db="EMBL/GenBank/DDBJ databases">
        <authorList>
            <person name="Feng X."/>
        </authorList>
    </citation>
    <scope>NUCLEOTIDE SEQUENCE [LARGE SCALE GENOMIC DNA]</scope>
    <source>
        <strain evidence="2 3">JCM14086</strain>
    </source>
</reference>
<feature type="region of interest" description="Disordered" evidence="1">
    <location>
        <begin position="48"/>
        <end position="69"/>
    </location>
</feature>
<accession>A0A7X1AYC5</accession>
<feature type="compositionally biased region" description="Basic and acidic residues" evidence="1">
    <location>
        <begin position="48"/>
        <end position="66"/>
    </location>
</feature>
<protein>
    <submittedName>
        <fullName evidence="2">Uncharacterized protein</fullName>
    </submittedName>
</protein>
<dbReference type="Proteomes" id="UP000525652">
    <property type="component" value="Unassembled WGS sequence"/>
</dbReference>
<evidence type="ECO:0000313" key="2">
    <source>
        <dbReference type="EMBL" id="MBC2602261.1"/>
    </source>
</evidence>
<evidence type="ECO:0000313" key="3">
    <source>
        <dbReference type="Proteomes" id="UP000525652"/>
    </source>
</evidence>